<gene>
    <name evidence="3" type="ORF">ColLi_10467</name>
</gene>
<name>A0AA37GUQ9_9PEZI</name>
<dbReference type="PROSITE" id="PS50181">
    <property type="entry name" value="FBOX"/>
    <property type="match status" value="1"/>
</dbReference>
<evidence type="ECO:0000256" key="1">
    <source>
        <dbReference type="SAM" id="Coils"/>
    </source>
</evidence>
<sequence length="283" mass="33522">MDWFRLEANYEKFNSFPRAEAVQRAQEQWWMHTKGDEHLAANPCFVPGLQEILRTHTSSFAHNEDKCRDVSDVEFRPPPSSKAKDAFGKLPYELRTQILYGLESSDITNLRLASPAFRSLPQSVFRTLLLRKKPWIWEVWCTLPYSLWAMTTSTSLKRQDERWWKEKKAFDDSIEALLEEFGDPSDSQNQEIQSLCRKYEEAVERRDAWKKDMSVPVLPSTETNWCEIFIQSEKQRNTNLGFMNRERIWRDCEEIINRIEKYRREGAIRPVFEQKVLPCDGSQ</sequence>
<dbReference type="InterPro" id="IPR001810">
    <property type="entry name" value="F-box_dom"/>
</dbReference>
<evidence type="ECO:0000259" key="2">
    <source>
        <dbReference type="PROSITE" id="PS50181"/>
    </source>
</evidence>
<dbReference type="Proteomes" id="UP001055172">
    <property type="component" value="Unassembled WGS sequence"/>
</dbReference>
<evidence type="ECO:0000313" key="4">
    <source>
        <dbReference type="Proteomes" id="UP001055172"/>
    </source>
</evidence>
<feature type="domain" description="F-box" evidence="2">
    <location>
        <begin position="84"/>
        <end position="128"/>
    </location>
</feature>
<dbReference type="AlphaFoldDB" id="A0AA37GUQ9"/>
<organism evidence="3 4">
    <name type="scientific">Colletotrichum liriopes</name>
    <dbReference type="NCBI Taxonomy" id="708192"/>
    <lineage>
        <taxon>Eukaryota</taxon>
        <taxon>Fungi</taxon>
        <taxon>Dikarya</taxon>
        <taxon>Ascomycota</taxon>
        <taxon>Pezizomycotina</taxon>
        <taxon>Sordariomycetes</taxon>
        <taxon>Hypocreomycetidae</taxon>
        <taxon>Glomerellales</taxon>
        <taxon>Glomerellaceae</taxon>
        <taxon>Colletotrichum</taxon>
        <taxon>Colletotrichum spaethianum species complex</taxon>
    </lineage>
</organism>
<keyword evidence="1" id="KW-0175">Coiled coil</keyword>
<keyword evidence="4" id="KW-1185">Reference proteome</keyword>
<comment type="caution">
    <text evidence="3">The sequence shown here is derived from an EMBL/GenBank/DDBJ whole genome shotgun (WGS) entry which is preliminary data.</text>
</comment>
<protein>
    <recommendedName>
        <fullName evidence="2">F-box domain-containing protein</fullName>
    </recommendedName>
</protein>
<reference evidence="3 4" key="1">
    <citation type="submission" date="2021-07" db="EMBL/GenBank/DDBJ databases">
        <title>Genome data of Colletotrichum spaethianum.</title>
        <authorList>
            <person name="Utami Y.D."/>
            <person name="Hiruma K."/>
        </authorList>
    </citation>
    <scope>NUCLEOTIDE SEQUENCE [LARGE SCALE GENOMIC DNA]</scope>
    <source>
        <strain evidence="3 4">MAFF 242679</strain>
    </source>
</reference>
<dbReference type="EMBL" id="BPPX01000027">
    <property type="protein sequence ID" value="GJC87629.1"/>
    <property type="molecule type" value="Genomic_DNA"/>
</dbReference>
<accession>A0AA37GUQ9</accession>
<proteinExistence type="predicted"/>
<feature type="coiled-coil region" evidence="1">
    <location>
        <begin position="185"/>
        <end position="212"/>
    </location>
</feature>
<evidence type="ECO:0000313" key="3">
    <source>
        <dbReference type="EMBL" id="GJC87629.1"/>
    </source>
</evidence>